<dbReference type="Proteomes" id="UP001168552">
    <property type="component" value="Unassembled WGS sequence"/>
</dbReference>
<evidence type="ECO:0000256" key="1">
    <source>
        <dbReference type="SAM" id="SignalP"/>
    </source>
</evidence>
<sequence>MKKIYLFAFTLIGLSTFSACNNDEEKETAANAALVGTWEESATTFEYTINDQSLVDYLVDELDLSEAEAEAYANLLEDVYGELLMSDLTVTFNSNNTYSSTVDGETGTGTYALSADKKTITLDAGTQDESVMSVKSLTATQMVVAQELGFQDDLNEDGTDEDILVSVEMTLTKK</sequence>
<reference evidence="3" key="1">
    <citation type="submission" date="2023-06" db="EMBL/GenBank/DDBJ databases">
        <title>Cytophagales bacterium Strain LB-30, isolated from soil.</title>
        <authorList>
            <person name="Liu B."/>
        </authorList>
    </citation>
    <scope>NUCLEOTIDE SEQUENCE</scope>
    <source>
        <strain evidence="3">LB-30</strain>
    </source>
</reference>
<proteinExistence type="predicted"/>
<feature type="domain" description="Lipocalin-like" evidence="2">
    <location>
        <begin position="34"/>
        <end position="144"/>
    </location>
</feature>
<dbReference type="Pfam" id="PF13648">
    <property type="entry name" value="Lipocalin_4"/>
    <property type="match status" value="1"/>
</dbReference>
<name>A0ABT8F6M8_9BACT</name>
<evidence type="ECO:0000259" key="2">
    <source>
        <dbReference type="Pfam" id="PF13648"/>
    </source>
</evidence>
<organism evidence="3 4">
    <name type="scientific">Shiella aurantiaca</name>
    <dbReference type="NCBI Taxonomy" id="3058365"/>
    <lineage>
        <taxon>Bacteria</taxon>
        <taxon>Pseudomonadati</taxon>
        <taxon>Bacteroidota</taxon>
        <taxon>Cytophagia</taxon>
        <taxon>Cytophagales</taxon>
        <taxon>Shiellaceae</taxon>
        <taxon>Shiella</taxon>
    </lineage>
</organism>
<accession>A0ABT8F6M8</accession>
<dbReference type="InterPro" id="IPR024311">
    <property type="entry name" value="Lipocalin-like"/>
</dbReference>
<evidence type="ECO:0000313" key="3">
    <source>
        <dbReference type="EMBL" id="MDN4165881.1"/>
    </source>
</evidence>
<feature type="signal peptide" evidence="1">
    <location>
        <begin position="1"/>
        <end position="21"/>
    </location>
</feature>
<keyword evidence="1" id="KW-0732">Signal</keyword>
<feature type="chain" id="PRO_5045329740" evidence="1">
    <location>
        <begin position="22"/>
        <end position="174"/>
    </location>
</feature>
<dbReference type="PROSITE" id="PS51257">
    <property type="entry name" value="PROKAR_LIPOPROTEIN"/>
    <property type="match status" value="1"/>
</dbReference>
<protein>
    <submittedName>
        <fullName evidence="3">DUF4923 family protein</fullName>
    </submittedName>
</protein>
<comment type="caution">
    <text evidence="3">The sequence shown here is derived from an EMBL/GenBank/DDBJ whole genome shotgun (WGS) entry which is preliminary data.</text>
</comment>
<keyword evidence="4" id="KW-1185">Reference proteome</keyword>
<gene>
    <name evidence="3" type="ORF">QWY31_10220</name>
</gene>
<dbReference type="RefSeq" id="WP_320004412.1">
    <property type="nucleotide sequence ID" value="NZ_JAUHJS010000004.1"/>
</dbReference>
<evidence type="ECO:0000313" key="4">
    <source>
        <dbReference type="Proteomes" id="UP001168552"/>
    </source>
</evidence>
<dbReference type="EMBL" id="JAUHJS010000004">
    <property type="protein sequence ID" value="MDN4165881.1"/>
    <property type="molecule type" value="Genomic_DNA"/>
</dbReference>